<evidence type="ECO:0000313" key="1">
    <source>
        <dbReference type="EMBL" id="KOM31307.1"/>
    </source>
</evidence>
<sequence>MYVRFIHVPLPPEAARSRSLTVPPAPCFLHRRHSPPSSVPGCHMPTSFRLVRPRTTPYWERLGSDTICNVPATHRDHRLPPQTTTRLSSVLCPHSHTFRENFPEGHPSQNCSRLSTLNHGVLMSQATEKQMHFGDMSSQINSFKLSFNCIVSYLHSLQIPLIPVYVRFIHVPLPPEAARSRSLSVPPAPCFLHRRHSPPSSVPGCHI</sequence>
<dbReference type="AlphaFoldDB" id="A0A0L9TLH6"/>
<dbReference type="Proteomes" id="UP000053144">
    <property type="component" value="Chromosome 1"/>
</dbReference>
<dbReference type="EMBL" id="CM003371">
    <property type="protein sequence ID" value="KOM31307.1"/>
    <property type="molecule type" value="Genomic_DNA"/>
</dbReference>
<evidence type="ECO:0000313" key="2">
    <source>
        <dbReference type="Proteomes" id="UP000053144"/>
    </source>
</evidence>
<reference evidence="2" key="1">
    <citation type="journal article" date="2015" name="Proc. Natl. Acad. Sci. U.S.A.">
        <title>Genome sequencing of adzuki bean (Vigna angularis) provides insight into high starch and low fat accumulation and domestication.</title>
        <authorList>
            <person name="Yang K."/>
            <person name="Tian Z."/>
            <person name="Chen C."/>
            <person name="Luo L."/>
            <person name="Zhao B."/>
            <person name="Wang Z."/>
            <person name="Yu L."/>
            <person name="Li Y."/>
            <person name="Sun Y."/>
            <person name="Li W."/>
            <person name="Chen Y."/>
            <person name="Li Y."/>
            <person name="Zhang Y."/>
            <person name="Ai D."/>
            <person name="Zhao J."/>
            <person name="Shang C."/>
            <person name="Ma Y."/>
            <person name="Wu B."/>
            <person name="Wang M."/>
            <person name="Gao L."/>
            <person name="Sun D."/>
            <person name="Zhang P."/>
            <person name="Guo F."/>
            <person name="Wang W."/>
            <person name="Li Y."/>
            <person name="Wang J."/>
            <person name="Varshney R.K."/>
            <person name="Wang J."/>
            <person name="Ling H.Q."/>
            <person name="Wan P."/>
        </authorList>
    </citation>
    <scope>NUCLEOTIDE SEQUENCE</scope>
    <source>
        <strain evidence="2">cv. Jingnong 6</strain>
    </source>
</reference>
<proteinExistence type="predicted"/>
<dbReference type="Gramene" id="KOM31307">
    <property type="protein sequence ID" value="KOM31307"/>
    <property type="gene ID" value="LR48_Vigan01g086200"/>
</dbReference>
<organism evidence="1 2">
    <name type="scientific">Phaseolus angularis</name>
    <name type="common">Azuki bean</name>
    <name type="synonym">Vigna angularis</name>
    <dbReference type="NCBI Taxonomy" id="3914"/>
    <lineage>
        <taxon>Eukaryota</taxon>
        <taxon>Viridiplantae</taxon>
        <taxon>Streptophyta</taxon>
        <taxon>Embryophyta</taxon>
        <taxon>Tracheophyta</taxon>
        <taxon>Spermatophyta</taxon>
        <taxon>Magnoliopsida</taxon>
        <taxon>eudicotyledons</taxon>
        <taxon>Gunneridae</taxon>
        <taxon>Pentapetalae</taxon>
        <taxon>rosids</taxon>
        <taxon>fabids</taxon>
        <taxon>Fabales</taxon>
        <taxon>Fabaceae</taxon>
        <taxon>Papilionoideae</taxon>
        <taxon>50 kb inversion clade</taxon>
        <taxon>NPAAA clade</taxon>
        <taxon>indigoferoid/millettioid clade</taxon>
        <taxon>Phaseoleae</taxon>
        <taxon>Vigna</taxon>
    </lineage>
</organism>
<name>A0A0L9TLH6_PHAAN</name>
<protein>
    <submittedName>
        <fullName evidence="1">Uncharacterized protein</fullName>
    </submittedName>
</protein>
<accession>A0A0L9TLH6</accession>
<gene>
    <name evidence="1" type="ORF">LR48_Vigan01g086200</name>
</gene>